<protein>
    <submittedName>
        <fullName evidence="1">Uncharacterized protein</fullName>
    </submittedName>
</protein>
<proteinExistence type="predicted"/>
<evidence type="ECO:0000313" key="2">
    <source>
        <dbReference type="Proteomes" id="UP000033591"/>
    </source>
</evidence>
<evidence type="ECO:0000313" key="1">
    <source>
        <dbReference type="EMBL" id="KJV78459.1"/>
    </source>
</evidence>
<name>A0A0F3PGT9_RICRH</name>
<gene>
    <name evidence="1" type="ORF">RMAECT_0191</name>
</gene>
<dbReference type="PATRIC" id="fig|1359199.3.peg.182"/>
<dbReference type="AlphaFoldDB" id="A0A0F3PGT9"/>
<reference evidence="1 2" key="1">
    <citation type="submission" date="2015-01" db="EMBL/GenBank/DDBJ databases">
        <title>Genome Sequencing of Rickettsiales.</title>
        <authorList>
            <person name="Daugherty S.C."/>
            <person name="Su Q."/>
            <person name="Abolude K."/>
            <person name="Beier-Sexton M."/>
            <person name="Carlyon J.A."/>
            <person name="Carter R."/>
            <person name="Day N.P."/>
            <person name="Dumler S.J."/>
            <person name="Dyachenko V."/>
            <person name="Godinez A."/>
            <person name="Kurtti T.J."/>
            <person name="Lichay M."/>
            <person name="Mullins K.E."/>
            <person name="Ott S."/>
            <person name="Pappas-Brown V."/>
            <person name="Paris D.H."/>
            <person name="Patel P."/>
            <person name="Richards A.L."/>
            <person name="Sadzewicz L."/>
            <person name="Sears K."/>
            <person name="Seidman D."/>
            <person name="Sengamalay N."/>
            <person name="Stenos J."/>
            <person name="Tallon L.J."/>
            <person name="Vincent G."/>
            <person name="Fraser C.M."/>
            <person name="Munderloh U."/>
            <person name="Dunning-Hotopp J.C."/>
        </authorList>
    </citation>
    <scope>NUCLEOTIDE SEQUENCE [LARGE SCALE GENOMIC DNA]</scope>
    <source>
        <strain evidence="1 2">Ect</strain>
    </source>
</reference>
<comment type="caution">
    <text evidence="1">The sequence shown here is derived from an EMBL/GenBank/DDBJ whole genome shotgun (WGS) entry which is preliminary data.</text>
</comment>
<sequence>MAISGILPKIASSIYYCKFSRNDEKTDPRNNIFAGMT</sequence>
<dbReference type="Proteomes" id="UP000033591">
    <property type="component" value="Unassembled WGS sequence"/>
</dbReference>
<accession>A0A0F3PGT9</accession>
<organism evidence="1 2">
    <name type="scientific">Rickettsia rhipicephali str. Ect</name>
    <dbReference type="NCBI Taxonomy" id="1359199"/>
    <lineage>
        <taxon>Bacteria</taxon>
        <taxon>Pseudomonadati</taxon>
        <taxon>Pseudomonadota</taxon>
        <taxon>Alphaproteobacteria</taxon>
        <taxon>Rickettsiales</taxon>
        <taxon>Rickettsiaceae</taxon>
        <taxon>Rickettsieae</taxon>
        <taxon>Rickettsia</taxon>
        <taxon>spotted fever group</taxon>
    </lineage>
</organism>
<dbReference type="EMBL" id="LAOC01000001">
    <property type="protein sequence ID" value="KJV78459.1"/>
    <property type="molecule type" value="Genomic_DNA"/>
</dbReference>